<dbReference type="InterPro" id="IPR002347">
    <property type="entry name" value="SDR_fam"/>
</dbReference>
<evidence type="ECO:0000256" key="2">
    <source>
        <dbReference type="ARBA" id="ARBA00023002"/>
    </source>
</evidence>
<gene>
    <name evidence="3" type="ORF">A3I24_02830</name>
</gene>
<dbReference type="Proteomes" id="UP000177690">
    <property type="component" value="Unassembled WGS sequence"/>
</dbReference>
<evidence type="ECO:0000256" key="1">
    <source>
        <dbReference type="ARBA" id="ARBA00006484"/>
    </source>
</evidence>
<comment type="caution">
    <text evidence="3">The sequence shown here is derived from an EMBL/GenBank/DDBJ whole genome shotgun (WGS) entry which is preliminary data.</text>
</comment>
<proteinExistence type="inferred from homology"/>
<dbReference type="PANTHER" id="PTHR43639:SF1">
    <property type="entry name" value="SHORT-CHAIN DEHYDROGENASE_REDUCTASE FAMILY PROTEIN"/>
    <property type="match status" value="1"/>
</dbReference>
<evidence type="ECO:0000313" key="3">
    <source>
        <dbReference type="EMBL" id="OGY67089.1"/>
    </source>
</evidence>
<dbReference type="STRING" id="1798409.A3I24_02830"/>
<evidence type="ECO:0000313" key="4">
    <source>
        <dbReference type="Proteomes" id="UP000177690"/>
    </source>
</evidence>
<dbReference type="PANTHER" id="PTHR43639">
    <property type="entry name" value="OXIDOREDUCTASE, SHORT-CHAIN DEHYDROGENASE/REDUCTASE FAMILY (AFU_ORTHOLOGUE AFUA_5G02870)"/>
    <property type="match status" value="1"/>
</dbReference>
<evidence type="ECO:0008006" key="5">
    <source>
        <dbReference type="Google" id="ProtNLM"/>
    </source>
</evidence>
<protein>
    <recommendedName>
        <fullName evidence="5">Short-chain dehydrogenase</fullName>
    </recommendedName>
</protein>
<organism evidence="3 4">
    <name type="scientific">Candidatus Harrisonbacteria bacterium RIFCSPLOWO2_02_FULL_41_13b</name>
    <dbReference type="NCBI Taxonomy" id="1798409"/>
    <lineage>
        <taxon>Bacteria</taxon>
        <taxon>Candidatus Harrisoniibacteriota</taxon>
    </lineage>
</organism>
<dbReference type="PRINTS" id="PR00081">
    <property type="entry name" value="GDHRDH"/>
</dbReference>
<dbReference type="GO" id="GO:0016491">
    <property type="term" value="F:oxidoreductase activity"/>
    <property type="evidence" value="ECO:0007669"/>
    <property type="project" value="UniProtKB-KW"/>
</dbReference>
<accession>A0A1G1ZRK3</accession>
<reference evidence="3 4" key="1">
    <citation type="journal article" date="2016" name="Nat. Commun.">
        <title>Thousands of microbial genomes shed light on interconnected biogeochemical processes in an aquifer system.</title>
        <authorList>
            <person name="Anantharaman K."/>
            <person name="Brown C.T."/>
            <person name="Hug L.A."/>
            <person name="Sharon I."/>
            <person name="Castelle C.J."/>
            <person name="Probst A.J."/>
            <person name="Thomas B.C."/>
            <person name="Singh A."/>
            <person name="Wilkins M.J."/>
            <person name="Karaoz U."/>
            <person name="Brodie E.L."/>
            <person name="Williams K.H."/>
            <person name="Hubbard S.S."/>
            <person name="Banfield J.F."/>
        </authorList>
    </citation>
    <scope>NUCLEOTIDE SEQUENCE [LARGE SCALE GENOMIC DNA]</scope>
</reference>
<dbReference type="Gene3D" id="3.40.50.720">
    <property type="entry name" value="NAD(P)-binding Rossmann-like Domain"/>
    <property type="match status" value="1"/>
</dbReference>
<name>A0A1G1ZRK3_9BACT</name>
<dbReference type="EMBL" id="MHJL01000030">
    <property type="protein sequence ID" value="OGY67089.1"/>
    <property type="molecule type" value="Genomic_DNA"/>
</dbReference>
<keyword evidence="2" id="KW-0560">Oxidoreductase</keyword>
<dbReference type="Pfam" id="PF13561">
    <property type="entry name" value="adh_short_C2"/>
    <property type="match status" value="1"/>
</dbReference>
<sequence length="229" mass="24761">MKNKVFLILGGTGSVGSAIGDIVEKEGAIVCRHGFDAGDYQADLSKDGEAKKLIEKIIKDRGHLEGIINSISAPVKIAPLEKKTWQDFEKHLSVQLKAGVDVILSALPSFKKQGGDIINILTNYVVGDPPASLSDYVTAKYAVLGFTKSLLRDLGKYQIRVNAVSPSFIRNQFTKDIPEKLDELLAAQSSLGRLTTVEDVAKAVLDLLQKGETGKHIIIDGGYVEINSL</sequence>
<dbReference type="AlphaFoldDB" id="A0A1G1ZRK3"/>
<dbReference type="InterPro" id="IPR036291">
    <property type="entry name" value="NAD(P)-bd_dom_sf"/>
</dbReference>
<comment type="similarity">
    <text evidence="1">Belongs to the short-chain dehydrogenases/reductases (SDR) family.</text>
</comment>
<dbReference type="SUPFAM" id="SSF51735">
    <property type="entry name" value="NAD(P)-binding Rossmann-fold domains"/>
    <property type="match status" value="1"/>
</dbReference>